<keyword evidence="3" id="KW-1185">Reference proteome</keyword>
<feature type="compositionally biased region" description="Polar residues" evidence="1">
    <location>
        <begin position="1"/>
        <end position="11"/>
    </location>
</feature>
<feature type="region of interest" description="Disordered" evidence="1">
    <location>
        <begin position="1"/>
        <end position="26"/>
    </location>
</feature>
<organism evidence="2 3">
    <name type="scientific">Gigaspora margarita</name>
    <dbReference type="NCBI Taxonomy" id="4874"/>
    <lineage>
        <taxon>Eukaryota</taxon>
        <taxon>Fungi</taxon>
        <taxon>Fungi incertae sedis</taxon>
        <taxon>Mucoromycota</taxon>
        <taxon>Glomeromycotina</taxon>
        <taxon>Glomeromycetes</taxon>
        <taxon>Diversisporales</taxon>
        <taxon>Gigasporaceae</taxon>
        <taxon>Gigaspora</taxon>
    </lineage>
</organism>
<evidence type="ECO:0000313" key="3">
    <source>
        <dbReference type="Proteomes" id="UP000789901"/>
    </source>
</evidence>
<accession>A0ABN7V6T2</accession>
<dbReference type="Proteomes" id="UP000789901">
    <property type="component" value="Unassembled WGS sequence"/>
</dbReference>
<sequence>MQSGQRTNSQEPAKKKRKPNDKTKLQNSSIWKILKEKLVETKKLVCETLSKQIFSSRPSVCIVTIVNRKQQDVG</sequence>
<evidence type="ECO:0000256" key="1">
    <source>
        <dbReference type="SAM" id="MobiDB-lite"/>
    </source>
</evidence>
<gene>
    <name evidence="2" type="ORF">GMARGA_LOCUS14315</name>
</gene>
<comment type="caution">
    <text evidence="2">The sequence shown here is derived from an EMBL/GenBank/DDBJ whole genome shotgun (WGS) entry which is preliminary data.</text>
</comment>
<name>A0ABN7V6T2_GIGMA</name>
<protein>
    <submittedName>
        <fullName evidence="2">14070_t:CDS:1</fullName>
    </submittedName>
</protein>
<proteinExistence type="predicted"/>
<evidence type="ECO:0000313" key="2">
    <source>
        <dbReference type="EMBL" id="CAG8730095.1"/>
    </source>
</evidence>
<reference evidence="2 3" key="1">
    <citation type="submission" date="2021-06" db="EMBL/GenBank/DDBJ databases">
        <authorList>
            <person name="Kallberg Y."/>
            <person name="Tangrot J."/>
            <person name="Rosling A."/>
        </authorList>
    </citation>
    <scope>NUCLEOTIDE SEQUENCE [LARGE SCALE GENOMIC DNA]</scope>
    <source>
        <strain evidence="2 3">120-4 pot B 10/14</strain>
    </source>
</reference>
<dbReference type="EMBL" id="CAJVQB010009434">
    <property type="protein sequence ID" value="CAG8730095.1"/>
    <property type="molecule type" value="Genomic_DNA"/>
</dbReference>